<dbReference type="GO" id="GO:0008234">
    <property type="term" value="F:cysteine-type peptidase activity"/>
    <property type="evidence" value="ECO:0007669"/>
    <property type="project" value="UniProtKB-KW"/>
</dbReference>
<dbReference type="InterPro" id="IPR000064">
    <property type="entry name" value="NLP_P60_dom"/>
</dbReference>
<evidence type="ECO:0000259" key="6">
    <source>
        <dbReference type="PROSITE" id="PS51935"/>
    </source>
</evidence>
<comment type="similarity">
    <text evidence="1">Belongs to the peptidase C40 family.</text>
</comment>
<dbReference type="Proteomes" id="UP000266441">
    <property type="component" value="Unassembled WGS sequence"/>
</dbReference>
<dbReference type="PANTHER" id="PTHR47053:SF1">
    <property type="entry name" value="MUREIN DD-ENDOPEPTIDASE MEPH-RELATED"/>
    <property type="match status" value="1"/>
</dbReference>
<dbReference type="Gene3D" id="2.30.30.40">
    <property type="entry name" value="SH3 Domains"/>
    <property type="match status" value="1"/>
</dbReference>
<dbReference type="PROSITE" id="PS51781">
    <property type="entry name" value="SH3B"/>
    <property type="match status" value="1"/>
</dbReference>
<gene>
    <name evidence="7" type="ORF">D1164_23055</name>
</gene>
<organism evidence="7 8">
    <name type="scientific">Mariniphaga sediminis</name>
    <dbReference type="NCBI Taxonomy" id="1628158"/>
    <lineage>
        <taxon>Bacteria</taxon>
        <taxon>Pseudomonadati</taxon>
        <taxon>Bacteroidota</taxon>
        <taxon>Bacteroidia</taxon>
        <taxon>Marinilabiliales</taxon>
        <taxon>Prolixibacteraceae</taxon>
        <taxon>Mariniphaga</taxon>
    </lineage>
</organism>
<keyword evidence="2" id="KW-0645">Protease</keyword>
<comment type="caution">
    <text evidence="7">The sequence shown here is derived from an EMBL/GenBank/DDBJ whole genome shotgun (WGS) entry which is preliminary data.</text>
</comment>
<dbReference type="InterPro" id="IPR003646">
    <property type="entry name" value="SH3-like_bac-type"/>
</dbReference>
<evidence type="ECO:0000256" key="1">
    <source>
        <dbReference type="ARBA" id="ARBA00007074"/>
    </source>
</evidence>
<accession>A0A399CRG3</accession>
<dbReference type="OrthoDB" id="9813368at2"/>
<evidence type="ECO:0000256" key="3">
    <source>
        <dbReference type="ARBA" id="ARBA00022801"/>
    </source>
</evidence>
<protein>
    <submittedName>
        <fullName evidence="7">Uncharacterized protein</fullName>
    </submittedName>
</protein>
<keyword evidence="8" id="KW-1185">Reference proteome</keyword>
<dbReference type="Pfam" id="PF00877">
    <property type="entry name" value="NLPC_P60"/>
    <property type="match status" value="1"/>
</dbReference>
<proteinExistence type="inferred from homology"/>
<dbReference type="AlphaFoldDB" id="A0A399CRG3"/>
<dbReference type="InterPro" id="IPR041382">
    <property type="entry name" value="SH3_16"/>
</dbReference>
<name>A0A399CRG3_9BACT</name>
<dbReference type="RefSeq" id="WP_119352266.1">
    <property type="nucleotide sequence ID" value="NZ_QWET01000037.1"/>
</dbReference>
<evidence type="ECO:0000313" key="8">
    <source>
        <dbReference type="Proteomes" id="UP000266441"/>
    </source>
</evidence>
<dbReference type="Gene3D" id="3.90.1720.10">
    <property type="entry name" value="endopeptidase domain like (from Nostoc punctiforme)"/>
    <property type="match status" value="1"/>
</dbReference>
<keyword evidence="3" id="KW-0378">Hydrolase</keyword>
<dbReference type="EMBL" id="QWET01000037">
    <property type="protein sequence ID" value="RIH62785.1"/>
    <property type="molecule type" value="Genomic_DNA"/>
</dbReference>
<dbReference type="PROSITE" id="PS51935">
    <property type="entry name" value="NLPC_P60"/>
    <property type="match status" value="1"/>
</dbReference>
<keyword evidence="4" id="KW-0788">Thiol protease</keyword>
<dbReference type="SUPFAM" id="SSF54001">
    <property type="entry name" value="Cysteine proteinases"/>
    <property type="match status" value="1"/>
</dbReference>
<evidence type="ECO:0000256" key="4">
    <source>
        <dbReference type="ARBA" id="ARBA00022807"/>
    </source>
</evidence>
<sequence>MDYGISGLSLIPVRKEPSEKSEMVTQVLFGEHFEIFEEMVGWCHVRLAWDGYEGWIDSKMITPVNVRTINKLEKRPYAVTGDIISLIPVNDEQNLVLVAGSTLPVWRPYLKEFSVDKDTYKSEGEVYYGVQKNPREVVIKQALKYFNAPYLWGGRSPFGIDCSGFTQIIYKMIGMRIPRDAGEQVKMGVALSFVDETEPGDLAFFDDEEGNIVHVGIIWQRNKIIHASGKVRIDNVDQFGIFNVDLKRYTHKMRVMKKIIGTNETD</sequence>
<dbReference type="InterPro" id="IPR051202">
    <property type="entry name" value="Peptidase_C40"/>
</dbReference>
<feature type="domain" description="SH3b" evidence="5">
    <location>
        <begin position="1"/>
        <end position="65"/>
    </location>
</feature>
<dbReference type="Pfam" id="PF18348">
    <property type="entry name" value="SH3_16"/>
    <property type="match status" value="1"/>
</dbReference>
<dbReference type="PANTHER" id="PTHR47053">
    <property type="entry name" value="MUREIN DD-ENDOPEPTIDASE MEPH-RELATED"/>
    <property type="match status" value="1"/>
</dbReference>
<feature type="domain" description="NlpC/P60" evidence="6">
    <location>
        <begin position="132"/>
        <end position="256"/>
    </location>
</feature>
<dbReference type="InterPro" id="IPR038765">
    <property type="entry name" value="Papain-like_cys_pep_sf"/>
</dbReference>
<evidence type="ECO:0000256" key="2">
    <source>
        <dbReference type="ARBA" id="ARBA00022670"/>
    </source>
</evidence>
<evidence type="ECO:0000313" key="7">
    <source>
        <dbReference type="EMBL" id="RIH62785.1"/>
    </source>
</evidence>
<reference evidence="7 8" key="1">
    <citation type="journal article" date="2015" name="Int. J. Syst. Evol. Microbiol.">
        <title>Mariniphaga sediminis sp. nov., isolated from coastal sediment.</title>
        <authorList>
            <person name="Wang F.Q."/>
            <person name="Shen Q.Y."/>
            <person name="Chen G.J."/>
            <person name="Du Z.J."/>
        </authorList>
    </citation>
    <scope>NUCLEOTIDE SEQUENCE [LARGE SCALE GENOMIC DNA]</scope>
    <source>
        <strain evidence="7 8">SY21</strain>
    </source>
</reference>
<evidence type="ECO:0000259" key="5">
    <source>
        <dbReference type="PROSITE" id="PS51781"/>
    </source>
</evidence>
<dbReference type="SUPFAM" id="SSF82057">
    <property type="entry name" value="Prokaryotic SH3-related domain"/>
    <property type="match status" value="1"/>
</dbReference>
<dbReference type="GO" id="GO:0006508">
    <property type="term" value="P:proteolysis"/>
    <property type="evidence" value="ECO:0007669"/>
    <property type="project" value="UniProtKB-KW"/>
</dbReference>